<comment type="caution">
    <text evidence="1">The sequence shown here is derived from an EMBL/GenBank/DDBJ whole genome shotgun (WGS) entry which is preliminary data.</text>
</comment>
<evidence type="ECO:0000313" key="2">
    <source>
        <dbReference type="Proteomes" id="UP000246104"/>
    </source>
</evidence>
<gene>
    <name evidence="1" type="ORF">C5B42_01075</name>
</gene>
<sequence>MASMQEGAITQTYSASEFNPVRMIHQWAEGTLRKVEVHKLSNGQLDKLVEYTAKYRTSLAKATSNGGVHFNGTEKGMDNNLQDLERILNLEQKKRKRTLLGKLISWAQRS</sequence>
<dbReference type="EMBL" id="PSRQ01000016">
    <property type="protein sequence ID" value="PWU23996.1"/>
    <property type="molecule type" value="Genomic_DNA"/>
</dbReference>
<accession>A0A317JQR3</accession>
<reference evidence="1 2" key="1">
    <citation type="submission" date="2018-02" db="EMBL/GenBank/DDBJ databases">
        <title>Genomic Reconstructions from Amazon Rainforest and Pasture Soil Reveal Novel Insights into the Physiology of Candidate Phyla in Tropical Sites.</title>
        <authorList>
            <person name="Kroeger M.E."/>
            <person name="Delmont T."/>
            <person name="Eren A.M."/>
            <person name="Guo J."/>
            <person name="Meyer K.M."/>
            <person name="Khan K."/>
            <person name="Rodrigues J.L.M."/>
            <person name="Bohannan B.J.M."/>
            <person name="Tringe S."/>
            <person name="Borges C.D."/>
            <person name="Tiedje J."/>
            <person name="Tsai S.M."/>
            <person name="Nusslein K."/>
        </authorList>
    </citation>
    <scope>NUCLEOTIDE SEQUENCE [LARGE SCALE GENOMIC DNA]</scope>
    <source>
        <strain evidence="1">Amazon FNV 2010 28 9</strain>
    </source>
</reference>
<evidence type="ECO:0000313" key="1">
    <source>
        <dbReference type="EMBL" id="PWU23996.1"/>
    </source>
</evidence>
<dbReference type="AlphaFoldDB" id="A0A317JQR3"/>
<proteinExistence type="predicted"/>
<dbReference type="Proteomes" id="UP000246104">
    <property type="component" value="Unassembled WGS sequence"/>
</dbReference>
<protein>
    <submittedName>
        <fullName evidence="1">Uncharacterized protein</fullName>
    </submittedName>
</protein>
<name>A0A317JQR3_9BACT</name>
<organism evidence="1 2">
    <name type="scientific">Candidatus Cerribacteria bacterium 'Amazon FNV 2010 28 9'</name>
    <dbReference type="NCBI Taxonomy" id="2081795"/>
    <lineage>
        <taxon>Bacteria</taxon>
        <taxon>Candidatus Cerribacteria</taxon>
    </lineage>
</organism>